<organism evidence="9 10">
    <name type="scientific">Tenuifilum thalassicum</name>
    <dbReference type="NCBI Taxonomy" id="2590900"/>
    <lineage>
        <taxon>Bacteria</taxon>
        <taxon>Pseudomonadati</taxon>
        <taxon>Bacteroidota</taxon>
        <taxon>Bacteroidia</taxon>
        <taxon>Bacteroidales</taxon>
        <taxon>Tenuifilaceae</taxon>
        <taxon>Tenuifilum</taxon>
    </lineage>
</organism>
<dbReference type="Pfam" id="PF03349">
    <property type="entry name" value="Toluene_X"/>
    <property type="match status" value="1"/>
</dbReference>
<dbReference type="Proteomes" id="UP000500961">
    <property type="component" value="Chromosome"/>
</dbReference>
<dbReference type="KEGG" id="ttz:FHG85_11970"/>
<dbReference type="PANTHER" id="PTHR35093">
    <property type="entry name" value="OUTER MEMBRANE PROTEIN NMB0088-RELATED"/>
    <property type="match status" value="1"/>
</dbReference>
<sequence length="433" mass="47706">MKRKVLLLGVMMLGTFLAKADYNPANNGSAKKMKTGNRNASITTDAPFYNPAGTVWGSNGFTVEFSTIPFYSTKKITDNGNLLGTDMTYNSKTSSLFYPALNLTYKKDKFAAFMFLGITNGGGAGNYDDGLPMFERLGYANVMAGIMGGLLPGAATDYAVKTSFNGSAYGLGGWLGAAYKVSDMISVAGAIQYSHQSNHQEGWLDVSYIPAPGAVPIPRTEIDVDFTGQSFGFIGSLDIKPLPNLLIANTFRYFTEMELETKVNDGKDGDGMFVDGTKSLSTYVPTYNLGIAYEVNEKLKLAYNMNVSFYSMLDLDKDANDVDIADYYKNGIDFGLAAEYQINEKVNWGLGFTYAPYKMKKEYQSEMEFETTTLWFNTGASVMLKDNLGVDLGFQVGIPTEKRKIDDTFLAPFTQTLKNELSYSMGIGFWYKF</sequence>
<feature type="signal peptide" evidence="8">
    <location>
        <begin position="1"/>
        <end position="20"/>
    </location>
</feature>
<keyword evidence="7" id="KW-0998">Cell outer membrane</keyword>
<evidence type="ECO:0000256" key="4">
    <source>
        <dbReference type="ARBA" id="ARBA00022692"/>
    </source>
</evidence>
<evidence type="ECO:0000256" key="2">
    <source>
        <dbReference type="ARBA" id="ARBA00008163"/>
    </source>
</evidence>
<keyword evidence="4" id="KW-0812">Transmembrane</keyword>
<dbReference type="AlphaFoldDB" id="A0A7D3XWU2"/>
<evidence type="ECO:0000256" key="7">
    <source>
        <dbReference type="ARBA" id="ARBA00023237"/>
    </source>
</evidence>
<dbReference type="PANTHER" id="PTHR35093:SF8">
    <property type="entry name" value="OUTER MEMBRANE PROTEIN NMB0088-RELATED"/>
    <property type="match status" value="1"/>
</dbReference>
<comment type="subcellular location">
    <subcellularLocation>
        <location evidence="1">Cell outer membrane</location>
        <topology evidence="1">Multi-pass membrane protein</topology>
    </subcellularLocation>
</comment>
<evidence type="ECO:0000256" key="6">
    <source>
        <dbReference type="ARBA" id="ARBA00023136"/>
    </source>
</evidence>
<keyword evidence="10" id="KW-1185">Reference proteome</keyword>
<evidence type="ECO:0000256" key="5">
    <source>
        <dbReference type="ARBA" id="ARBA00022729"/>
    </source>
</evidence>
<dbReference type="SUPFAM" id="SSF56935">
    <property type="entry name" value="Porins"/>
    <property type="match status" value="1"/>
</dbReference>
<dbReference type="GO" id="GO:0009279">
    <property type="term" value="C:cell outer membrane"/>
    <property type="evidence" value="ECO:0007669"/>
    <property type="project" value="UniProtKB-SubCell"/>
</dbReference>
<evidence type="ECO:0000256" key="3">
    <source>
        <dbReference type="ARBA" id="ARBA00022452"/>
    </source>
</evidence>
<evidence type="ECO:0000313" key="9">
    <source>
        <dbReference type="EMBL" id="QKG80948.1"/>
    </source>
</evidence>
<keyword evidence="3" id="KW-1134">Transmembrane beta strand</keyword>
<reference evidence="9 10" key="1">
    <citation type="submission" date="2019-07" db="EMBL/GenBank/DDBJ databases">
        <title>Thalassofilum flectens gen. nov., sp. nov., a novel moderate thermophilic anaerobe from a shallow sea hot spring in Kunashir Island (Russia), representing a new family in the order Bacteroidales, and proposal of Thalassofilacea fam. nov.</title>
        <authorList>
            <person name="Kochetkova T.V."/>
            <person name="Podosokorskaya O.A."/>
            <person name="Novikov A."/>
            <person name="Elcheninov A.G."/>
            <person name="Toshchakov S.V."/>
            <person name="Kublanov I.V."/>
        </authorList>
    </citation>
    <scope>NUCLEOTIDE SEQUENCE [LARGE SCALE GENOMIC DNA]</scope>
    <source>
        <strain evidence="9 10">38-H</strain>
    </source>
</reference>
<keyword evidence="5 8" id="KW-0732">Signal</keyword>
<accession>A0A7D3XWU2</accession>
<protein>
    <recommendedName>
        <fullName evidence="11">Aromatic hydrocarbon degradation protein</fullName>
    </recommendedName>
</protein>
<dbReference type="Gene3D" id="2.40.160.60">
    <property type="entry name" value="Outer membrane protein transport protein (OMPP1/FadL/TodX)"/>
    <property type="match status" value="1"/>
</dbReference>
<name>A0A7D3XWU2_9BACT</name>
<evidence type="ECO:0000313" key="10">
    <source>
        <dbReference type="Proteomes" id="UP000500961"/>
    </source>
</evidence>
<evidence type="ECO:0000256" key="1">
    <source>
        <dbReference type="ARBA" id="ARBA00004571"/>
    </source>
</evidence>
<evidence type="ECO:0008006" key="11">
    <source>
        <dbReference type="Google" id="ProtNLM"/>
    </source>
</evidence>
<gene>
    <name evidence="9" type="ORF">FHG85_11970</name>
</gene>
<dbReference type="EMBL" id="CP041345">
    <property type="protein sequence ID" value="QKG80948.1"/>
    <property type="molecule type" value="Genomic_DNA"/>
</dbReference>
<feature type="chain" id="PRO_5029640033" description="Aromatic hydrocarbon degradation protein" evidence="8">
    <location>
        <begin position="21"/>
        <end position="433"/>
    </location>
</feature>
<comment type="similarity">
    <text evidence="2">Belongs to the OmpP1/FadL family.</text>
</comment>
<proteinExistence type="inferred from homology"/>
<dbReference type="GO" id="GO:0015483">
    <property type="term" value="F:long-chain fatty acid transporting porin activity"/>
    <property type="evidence" value="ECO:0007669"/>
    <property type="project" value="TreeGrafter"/>
</dbReference>
<keyword evidence="6" id="KW-0472">Membrane</keyword>
<evidence type="ECO:0000256" key="8">
    <source>
        <dbReference type="SAM" id="SignalP"/>
    </source>
</evidence>
<dbReference type="InterPro" id="IPR005017">
    <property type="entry name" value="OMPP1/FadL/TodX"/>
</dbReference>
<dbReference type="RefSeq" id="WP_173076211.1">
    <property type="nucleotide sequence ID" value="NZ_CP041345.1"/>
</dbReference>